<reference evidence="2" key="1">
    <citation type="journal article" date="2022" name="Int. J. Mol. Sci.">
        <title>Draft Genome of Tanacetum Coccineum: Genomic Comparison of Closely Related Tanacetum-Family Plants.</title>
        <authorList>
            <person name="Yamashiro T."/>
            <person name="Shiraishi A."/>
            <person name="Nakayama K."/>
            <person name="Satake H."/>
        </authorList>
    </citation>
    <scope>NUCLEOTIDE SEQUENCE</scope>
</reference>
<comment type="caution">
    <text evidence="2">The sequence shown here is derived from an EMBL/GenBank/DDBJ whole genome shotgun (WGS) entry which is preliminary data.</text>
</comment>
<reference evidence="2" key="2">
    <citation type="submission" date="2022-01" db="EMBL/GenBank/DDBJ databases">
        <authorList>
            <person name="Yamashiro T."/>
            <person name="Shiraishi A."/>
            <person name="Satake H."/>
            <person name="Nakayama K."/>
        </authorList>
    </citation>
    <scope>NUCLEOTIDE SEQUENCE</scope>
</reference>
<dbReference type="EMBL" id="BQNB010015178">
    <property type="protein sequence ID" value="GJT36897.1"/>
    <property type="molecule type" value="Genomic_DNA"/>
</dbReference>
<protein>
    <submittedName>
        <fullName evidence="2">Zinc finger, CCHC-type containing protein</fullName>
    </submittedName>
</protein>
<dbReference type="Proteomes" id="UP001151760">
    <property type="component" value="Unassembled WGS sequence"/>
</dbReference>
<gene>
    <name evidence="2" type="ORF">Tco_0936762</name>
</gene>
<name>A0ABQ5DD98_9ASTR</name>
<sequence length="440" mass="50011">MPSSNEDQIGETPVETPTVRRSNRARVDKYFGYDFQLYLVEGSRDEIGPQYSYCYSIEEDPRTFYEAMQSRDVAFWKEAINDEMDSIIKNNTWILSNLPPGCKPLDCKWIFKRKMKVDGTIDKLLIALATTYNLVIHQMDVKTAFLNGDLKNEDQVDKTKEFLSSNFFMKDMGEADVILGIRIKREDKGITITQSHYIEKILKKFKCDDCCPVSTHLDPTIKLMPNIGRAVDQLEYSRAIGCLMYAKTSTRPDIAYIVGKLSRYTSNPSTCQWHAIMRVFKYLKKTMDYGLSYIGFPSVLEGYYDASWINNSEDHTSTTVLAATGKEAEWLRNLIYEIPLCPKPISPISIHCDSAATLAKAYCQVYNGKSRHLGVRHSMVRKLITNGVIFVDFIRSQQNLADHLTKGLARDLVHKSAIGMGLKSIEISNDETSNSLIANV</sequence>
<dbReference type="CDD" id="cd09272">
    <property type="entry name" value="RNase_HI_RT_Ty1"/>
    <property type="match status" value="1"/>
</dbReference>
<dbReference type="PANTHER" id="PTHR11439">
    <property type="entry name" value="GAG-POL-RELATED RETROTRANSPOSON"/>
    <property type="match status" value="1"/>
</dbReference>
<evidence type="ECO:0000313" key="2">
    <source>
        <dbReference type="EMBL" id="GJT36897.1"/>
    </source>
</evidence>
<evidence type="ECO:0000259" key="1">
    <source>
        <dbReference type="Pfam" id="PF07727"/>
    </source>
</evidence>
<evidence type="ECO:0000313" key="3">
    <source>
        <dbReference type="Proteomes" id="UP001151760"/>
    </source>
</evidence>
<feature type="domain" description="Reverse transcriptase Ty1/copia-type" evidence="1">
    <location>
        <begin position="152"/>
        <end position="215"/>
    </location>
</feature>
<accession>A0ABQ5DD98</accession>
<proteinExistence type="predicted"/>
<keyword evidence="3" id="KW-1185">Reference proteome</keyword>
<organism evidence="2 3">
    <name type="scientific">Tanacetum coccineum</name>
    <dbReference type="NCBI Taxonomy" id="301880"/>
    <lineage>
        <taxon>Eukaryota</taxon>
        <taxon>Viridiplantae</taxon>
        <taxon>Streptophyta</taxon>
        <taxon>Embryophyta</taxon>
        <taxon>Tracheophyta</taxon>
        <taxon>Spermatophyta</taxon>
        <taxon>Magnoliopsida</taxon>
        <taxon>eudicotyledons</taxon>
        <taxon>Gunneridae</taxon>
        <taxon>Pentapetalae</taxon>
        <taxon>asterids</taxon>
        <taxon>campanulids</taxon>
        <taxon>Asterales</taxon>
        <taxon>Asteraceae</taxon>
        <taxon>Asteroideae</taxon>
        <taxon>Anthemideae</taxon>
        <taxon>Anthemidinae</taxon>
        <taxon>Tanacetum</taxon>
    </lineage>
</organism>
<dbReference type="Pfam" id="PF07727">
    <property type="entry name" value="RVT_2"/>
    <property type="match status" value="1"/>
</dbReference>
<dbReference type="InterPro" id="IPR013103">
    <property type="entry name" value="RVT_2"/>
</dbReference>
<dbReference type="PANTHER" id="PTHR11439:SF521">
    <property type="entry name" value="RNA-DIRECTED DNA POLYMERASE"/>
    <property type="match status" value="1"/>
</dbReference>